<feature type="region of interest" description="Disordered" evidence="14">
    <location>
        <begin position="243"/>
        <end position="262"/>
    </location>
</feature>
<dbReference type="KEGG" id="oac:Oscil6304_0129"/>
<comment type="subcellular location">
    <subcellularLocation>
        <location evidence="1 10">Cytoplasm</location>
    </subcellularLocation>
</comment>
<dbReference type="PANTHER" id="PTHR21237">
    <property type="entry name" value="GRPE PROTEIN"/>
    <property type="match status" value="1"/>
</dbReference>
<evidence type="ECO:0000313" key="16">
    <source>
        <dbReference type="Proteomes" id="UP000010367"/>
    </source>
</evidence>
<evidence type="ECO:0000256" key="6">
    <source>
        <dbReference type="ARBA" id="ARBA00023186"/>
    </source>
</evidence>
<sequence length="262" mass="29251">MSKEAQVTEEQKQQEKTQTEWAAENTGGASNSADDTSEAAASDEWGHQGKVQEAPREAGVEESGPTETAEPTAAAPETPNASPEEFMAMEALVQANQAFTIQLEELKSQYARLAADFDNFRKRTQKEKLELEAQAKCATIRELLTVVDNFERAKEQIKPQNDGEMNLHKSYLSVYKQMVESLKRIGVSAMYPKGEEFDPNFHEAVMREPTREYAEGIVTDEFRRGYMLGDRVLRHAMVKVAAAPEDDDEEAIASETPDSPQE</sequence>
<proteinExistence type="inferred from homology"/>
<dbReference type="InterPro" id="IPR009012">
    <property type="entry name" value="GrpE_head"/>
</dbReference>
<dbReference type="SUPFAM" id="SSF58014">
    <property type="entry name" value="Coiled-coil domain of nucleotide exchange factor GrpE"/>
    <property type="match status" value="1"/>
</dbReference>
<dbReference type="HAMAP" id="MF_01151">
    <property type="entry name" value="GrpE"/>
    <property type="match status" value="1"/>
</dbReference>
<evidence type="ECO:0000256" key="2">
    <source>
        <dbReference type="ARBA" id="ARBA00009054"/>
    </source>
</evidence>
<organism evidence="15 16">
    <name type="scientific">Oscillatoria acuminata PCC 6304</name>
    <dbReference type="NCBI Taxonomy" id="56110"/>
    <lineage>
        <taxon>Bacteria</taxon>
        <taxon>Bacillati</taxon>
        <taxon>Cyanobacteriota</taxon>
        <taxon>Cyanophyceae</taxon>
        <taxon>Oscillatoriophycideae</taxon>
        <taxon>Oscillatoriales</taxon>
        <taxon>Oscillatoriaceae</taxon>
        <taxon>Oscillatoria</taxon>
    </lineage>
</organism>
<evidence type="ECO:0000256" key="13">
    <source>
        <dbReference type="SAM" id="Coils"/>
    </source>
</evidence>
<dbReference type="HOGENOM" id="CLU_057217_5_1_3"/>
<evidence type="ECO:0000256" key="7">
    <source>
        <dbReference type="ARBA" id="ARBA00053401"/>
    </source>
</evidence>
<dbReference type="Proteomes" id="UP000010367">
    <property type="component" value="Chromosome"/>
</dbReference>
<feature type="compositionally biased region" description="Basic and acidic residues" evidence="14">
    <location>
        <begin position="9"/>
        <end position="18"/>
    </location>
</feature>
<dbReference type="InParanoid" id="K9TCN9"/>
<evidence type="ECO:0000256" key="11">
    <source>
        <dbReference type="RuleBase" id="RU000639"/>
    </source>
</evidence>
<dbReference type="FunFam" id="2.30.22.10:FF:000001">
    <property type="entry name" value="Protein GrpE"/>
    <property type="match status" value="1"/>
</dbReference>
<dbReference type="InterPro" id="IPR013805">
    <property type="entry name" value="GrpE_CC"/>
</dbReference>
<keyword evidence="5 10" id="KW-0346">Stress response</keyword>
<dbReference type="SUPFAM" id="SSF51064">
    <property type="entry name" value="Head domain of nucleotide exchange factor GrpE"/>
    <property type="match status" value="1"/>
</dbReference>
<evidence type="ECO:0000256" key="9">
    <source>
        <dbReference type="ARBA" id="ARBA00076414"/>
    </source>
</evidence>
<evidence type="ECO:0000256" key="3">
    <source>
        <dbReference type="ARBA" id="ARBA00011738"/>
    </source>
</evidence>
<dbReference type="GO" id="GO:0051087">
    <property type="term" value="F:protein-folding chaperone binding"/>
    <property type="evidence" value="ECO:0007669"/>
    <property type="project" value="InterPro"/>
</dbReference>
<dbReference type="AlphaFoldDB" id="K9TCN9"/>
<dbReference type="PROSITE" id="PS01071">
    <property type="entry name" value="GRPE"/>
    <property type="match status" value="1"/>
</dbReference>
<accession>K9TCN9</accession>
<dbReference type="PANTHER" id="PTHR21237:SF23">
    <property type="entry name" value="GRPE PROTEIN HOMOLOG, MITOCHONDRIAL"/>
    <property type="match status" value="1"/>
</dbReference>
<keyword evidence="16" id="KW-1185">Reference proteome</keyword>
<protein>
    <recommendedName>
        <fullName evidence="8 10">Protein GrpE</fullName>
    </recommendedName>
    <alternativeName>
        <fullName evidence="9 10">HSP-70 cofactor</fullName>
    </alternativeName>
</protein>
<evidence type="ECO:0000256" key="4">
    <source>
        <dbReference type="ARBA" id="ARBA00022490"/>
    </source>
</evidence>
<dbReference type="GO" id="GO:0005737">
    <property type="term" value="C:cytoplasm"/>
    <property type="evidence" value="ECO:0007669"/>
    <property type="project" value="UniProtKB-SubCell"/>
</dbReference>
<dbReference type="RefSeq" id="WP_015146536.1">
    <property type="nucleotide sequence ID" value="NC_019693.1"/>
</dbReference>
<dbReference type="PRINTS" id="PR00773">
    <property type="entry name" value="GRPEPROTEIN"/>
</dbReference>
<dbReference type="GO" id="GO:0000774">
    <property type="term" value="F:adenyl-nucleotide exchange factor activity"/>
    <property type="evidence" value="ECO:0007669"/>
    <property type="project" value="InterPro"/>
</dbReference>
<feature type="region of interest" description="Disordered" evidence="14">
    <location>
        <begin position="1"/>
        <end position="80"/>
    </location>
</feature>
<dbReference type="OrthoDB" id="9812586at2"/>
<comment type="subunit">
    <text evidence="3 10">Homodimer.</text>
</comment>
<dbReference type="GO" id="GO:0042803">
    <property type="term" value="F:protein homodimerization activity"/>
    <property type="evidence" value="ECO:0007669"/>
    <property type="project" value="InterPro"/>
</dbReference>
<dbReference type="NCBIfam" id="NF010741">
    <property type="entry name" value="PRK14143.1"/>
    <property type="match status" value="1"/>
</dbReference>
<dbReference type="STRING" id="56110.Oscil6304_0129"/>
<gene>
    <name evidence="10" type="primary">grpE</name>
    <name evidence="15" type="ORF">Oscil6304_0129</name>
</gene>
<feature type="compositionally biased region" description="Low complexity" evidence="14">
    <location>
        <begin position="61"/>
        <end position="80"/>
    </location>
</feature>
<keyword evidence="13" id="KW-0175">Coiled coil</keyword>
<evidence type="ECO:0000256" key="8">
    <source>
        <dbReference type="ARBA" id="ARBA00072274"/>
    </source>
</evidence>
<feature type="compositionally biased region" description="Low complexity" evidence="14">
    <location>
        <begin position="29"/>
        <end position="43"/>
    </location>
</feature>
<feature type="coiled-coil region" evidence="13">
    <location>
        <begin position="89"/>
        <end position="141"/>
    </location>
</feature>
<reference evidence="15 16" key="1">
    <citation type="submission" date="2012-06" db="EMBL/GenBank/DDBJ databases">
        <title>Finished chromosome of genome of Oscillatoria acuminata PCC 6304.</title>
        <authorList>
            <consortium name="US DOE Joint Genome Institute"/>
            <person name="Gugger M."/>
            <person name="Coursin T."/>
            <person name="Rippka R."/>
            <person name="Tandeau De Marsac N."/>
            <person name="Huntemann M."/>
            <person name="Wei C.-L."/>
            <person name="Han J."/>
            <person name="Detter J.C."/>
            <person name="Han C."/>
            <person name="Tapia R."/>
            <person name="Davenport K."/>
            <person name="Daligault H."/>
            <person name="Erkkila T."/>
            <person name="Gu W."/>
            <person name="Munk A.C.C."/>
            <person name="Teshima H."/>
            <person name="Xu Y."/>
            <person name="Chain P."/>
            <person name="Chen A."/>
            <person name="Krypides N."/>
            <person name="Mavromatis K."/>
            <person name="Markowitz V."/>
            <person name="Szeto E."/>
            <person name="Ivanova N."/>
            <person name="Mikhailova N."/>
            <person name="Ovchinnikova G."/>
            <person name="Pagani I."/>
            <person name="Pati A."/>
            <person name="Goodwin L."/>
            <person name="Peters L."/>
            <person name="Pitluck S."/>
            <person name="Woyke T."/>
            <person name="Kerfeld C."/>
        </authorList>
    </citation>
    <scope>NUCLEOTIDE SEQUENCE [LARGE SCALE GENOMIC DNA]</scope>
    <source>
        <strain evidence="15 16">PCC 6304</strain>
    </source>
</reference>
<keyword evidence="4 10" id="KW-0963">Cytoplasm</keyword>
<dbReference type="Pfam" id="PF01025">
    <property type="entry name" value="GrpE"/>
    <property type="match status" value="1"/>
</dbReference>
<dbReference type="EMBL" id="CP003607">
    <property type="protein sequence ID" value="AFY79886.1"/>
    <property type="molecule type" value="Genomic_DNA"/>
</dbReference>
<dbReference type="PATRIC" id="fig|56110.3.peg.149"/>
<evidence type="ECO:0000256" key="10">
    <source>
        <dbReference type="HAMAP-Rule" id="MF_01151"/>
    </source>
</evidence>
<evidence type="ECO:0000256" key="12">
    <source>
        <dbReference type="RuleBase" id="RU004478"/>
    </source>
</evidence>
<dbReference type="Gene3D" id="2.30.22.10">
    <property type="entry name" value="Head domain of nucleotide exchange factor GrpE"/>
    <property type="match status" value="1"/>
</dbReference>
<dbReference type="GO" id="GO:0051082">
    <property type="term" value="F:unfolded protein binding"/>
    <property type="evidence" value="ECO:0007669"/>
    <property type="project" value="TreeGrafter"/>
</dbReference>
<evidence type="ECO:0000256" key="14">
    <source>
        <dbReference type="SAM" id="MobiDB-lite"/>
    </source>
</evidence>
<dbReference type="Gene3D" id="3.90.20.20">
    <property type="match status" value="1"/>
</dbReference>
<comment type="similarity">
    <text evidence="2 10 12">Belongs to the GrpE family.</text>
</comment>
<dbReference type="FunCoup" id="K9TCN9">
    <property type="interactions" value="483"/>
</dbReference>
<dbReference type="GO" id="GO:0006457">
    <property type="term" value="P:protein folding"/>
    <property type="evidence" value="ECO:0007669"/>
    <property type="project" value="InterPro"/>
</dbReference>
<dbReference type="CDD" id="cd00446">
    <property type="entry name" value="GrpE"/>
    <property type="match status" value="1"/>
</dbReference>
<dbReference type="eggNOG" id="COG0576">
    <property type="taxonomic scope" value="Bacteria"/>
</dbReference>
<keyword evidence="6 10" id="KW-0143">Chaperone</keyword>
<evidence type="ECO:0000256" key="5">
    <source>
        <dbReference type="ARBA" id="ARBA00023016"/>
    </source>
</evidence>
<dbReference type="InterPro" id="IPR000740">
    <property type="entry name" value="GrpE"/>
</dbReference>
<comment type="function">
    <text evidence="7 10 11">Participates actively in the response to hyperosmotic and heat shock by preventing the aggregation of stress-denatured proteins, in association with DnaK and GrpE. It is the nucleotide exchange factor for DnaK and may function as a thermosensor. Unfolded proteins bind initially to DnaJ; upon interaction with the DnaJ-bound protein, DnaK hydrolyzes its bound ATP, resulting in the formation of a stable complex. GrpE releases ADP from DnaK; ATP binding to DnaK triggers the release of the substrate protein, thus completing the reaction cycle. Several rounds of ATP-dependent interactions between DnaJ, DnaK and GrpE are required for fully efficient folding.</text>
</comment>
<name>K9TCN9_9CYAN</name>
<evidence type="ECO:0000313" key="15">
    <source>
        <dbReference type="EMBL" id="AFY79886.1"/>
    </source>
</evidence>
<evidence type="ECO:0000256" key="1">
    <source>
        <dbReference type="ARBA" id="ARBA00004496"/>
    </source>
</evidence>